<protein>
    <submittedName>
        <fullName evidence="1">Uncharacterized protein</fullName>
    </submittedName>
</protein>
<sequence length="128" mass="14158">MPFIPSEYCTPENQQWMKDTSFVWSNAFNGFPLGPNSELVGDVQPTGTRCVVNKDFYFMDINYAKGMEGQLLALHTDKDGKNWARIIVEGVTTDNHIKTGFTWMEDANIEGTSSPAGDALIEANSCVA</sequence>
<dbReference type="AlphaFoldDB" id="A0A9W8WV33"/>
<evidence type="ECO:0000313" key="1">
    <source>
        <dbReference type="EMBL" id="KAJ4333736.1"/>
    </source>
</evidence>
<evidence type="ECO:0000313" key="2">
    <source>
        <dbReference type="Proteomes" id="UP001140562"/>
    </source>
</evidence>
<gene>
    <name evidence="1" type="ORF">N0V87_007397</name>
</gene>
<accession>A0A9W8WV33</accession>
<dbReference type="EMBL" id="JAPEUV010000089">
    <property type="protein sequence ID" value="KAJ4333736.1"/>
    <property type="molecule type" value="Genomic_DNA"/>
</dbReference>
<dbReference type="OrthoDB" id="4788824at2759"/>
<dbReference type="Proteomes" id="UP001140562">
    <property type="component" value="Unassembled WGS sequence"/>
</dbReference>
<reference evidence="1" key="1">
    <citation type="submission" date="2022-10" db="EMBL/GenBank/DDBJ databases">
        <title>Tapping the CABI collections for fungal endophytes: first genome assemblies for Collariella, Neodidymelliopsis, Ascochyta clinopodiicola, Didymella pomorum, Didymosphaeria variabile, Neocosmospora piperis and Neocucurbitaria cava.</title>
        <authorList>
            <person name="Hill R."/>
        </authorList>
    </citation>
    <scope>NUCLEOTIDE SEQUENCE</scope>
    <source>
        <strain evidence="1">IMI 360193</strain>
    </source>
</reference>
<name>A0A9W8WV33_9PLEO</name>
<keyword evidence="2" id="KW-1185">Reference proteome</keyword>
<comment type="caution">
    <text evidence="1">The sequence shown here is derived from an EMBL/GenBank/DDBJ whole genome shotgun (WGS) entry which is preliminary data.</text>
</comment>
<proteinExistence type="predicted"/>
<organism evidence="1 2">
    <name type="scientific">Didymella glomerata</name>
    <dbReference type="NCBI Taxonomy" id="749621"/>
    <lineage>
        <taxon>Eukaryota</taxon>
        <taxon>Fungi</taxon>
        <taxon>Dikarya</taxon>
        <taxon>Ascomycota</taxon>
        <taxon>Pezizomycotina</taxon>
        <taxon>Dothideomycetes</taxon>
        <taxon>Pleosporomycetidae</taxon>
        <taxon>Pleosporales</taxon>
        <taxon>Pleosporineae</taxon>
        <taxon>Didymellaceae</taxon>
        <taxon>Didymella</taxon>
    </lineage>
</organism>